<reference evidence="8 9" key="1">
    <citation type="submission" date="2023-06" db="EMBL/GenBank/DDBJ databases">
        <title>Five Gram-positive bacteria isolated from mangrove sediments in Shenzhen, Guangdong, China.</title>
        <authorList>
            <person name="Yu S."/>
            <person name="Zheng W."/>
            <person name="Huang Y."/>
        </authorList>
    </citation>
    <scope>NUCLEOTIDE SEQUENCE [LARGE SCALE GENOMIC DNA]</scope>
    <source>
        <strain evidence="8 9">SaN35-3</strain>
    </source>
</reference>
<evidence type="ECO:0000256" key="6">
    <source>
        <dbReference type="SAM" id="Phobius"/>
    </source>
</evidence>
<dbReference type="PANTHER" id="PTHR33885">
    <property type="entry name" value="PHAGE SHOCK PROTEIN C"/>
    <property type="match status" value="1"/>
</dbReference>
<dbReference type="InterPro" id="IPR007168">
    <property type="entry name" value="Phageshock_PspC_N"/>
</dbReference>
<evidence type="ECO:0000259" key="7">
    <source>
        <dbReference type="Pfam" id="PF04024"/>
    </source>
</evidence>
<keyword evidence="4 6" id="KW-1133">Transmembrane helix</keyword>
<keyword evidence="5 6" id="KW-0472">Membrane</keyword>
<evidence type="ECO:0000313" key="9">
    <source>
        <dbReference type="Proteomes" id="UP001197974"/>
    </source>
</evidence>
<evidence type="ECO:0000256" key="4">
    <source>
        <dbReference type="ARBA" id="ARBA00022989"/>
    </source>
</evidence>
<keyword evidence="3 6" id="KW-0812">Transmembrane</keyword>
<evidence type="ECO:0000256" key="1">
    <source>
        <dbReference type="ARBA" id="ARBA00004162"/>
    </source>
</evidence>
<protein>
    <submittedName>
        <fullName evidence="8">PspC domain-containing protein</fullName>
    </submittedName>
</protein>
<comment type="subcellular location">
    <subcellularLocation>
        <location evidence="1">Cell membrane</location>
        <topology evidence="1">Single-pass membrane protein</topology>
    </subcellularLocation>
</comment>
<dbReference type="RefSeq" id="WP_226541565.1">
    <property type="nucleotide sequence ID" value="NZ_CP129013.1"/>
</dbReference>
<sequence>MKKLVRKTNDKKISGVLAGFAEYLNIDVTILRLLFAVGAVISAGAPFIIIYIVAALVMPEEGKEGDV</sequence>
<feature type="transmembrane region" description="Helical" evidence="6">
    <location>
        <begin position="33"/>
        <end position="58"/>
    </location>
</feature>
<accession>A0ABY9JRV4</accession>
<dbReference type="EMBL" id="CP129013">
    <property type="protein sequence ID" value="WLR41468.1"/>
    <property type="molecule type" value="Genomic_DNA"/>
</dbReference>
<keyword evidence="2" id="KW-1003">Cell membrane</keyword>
<organism evidence="8 9">
    <name type="scientific">Bacillus carboniphilus</name>
    <dbReference type="NCBI Taxonomy" id="86663"/>
    <lineage>
        <taxon>Bacteria</taxon>
        <taxon>Bacillati</taxon>
        <taxon>Bacillota</taxon>
        <taxon>Bacilli</taxon>
        <taxon>Bacillales</taxon>
        <taxon>Bacillaceae</taxon>
        <taxon>Bacillus</taxon>
    </lineage>
</organism>
<dbReference type="Proteomes" id="UP001197974">
    <property type="component" value="Chromosome"/>
</dbReference>
<gene>
    <name evidence="8" type="ORF">LC087_11225</name>
</gene>
<evidence type="ECO:0000256" key="2">
    <source>
        <dbReference type="ARBA" id="ARBA00022475"/>
    </source>
</evidence>
<name>A0ABY9JRV4_9BACI</name>
<dbReference type="PANTHER" id="PTHR33885:SF3">
    <property type="entry name" value="PHAGE SHOCK PROTEIN C"/>
    <property type="match status" value="1"/>
</dbReference>
<evidence type="ECO:0000313" key="8">
    <source>
        <dbReference type="EMBL" id="WLR41468.1"/>
    </source>
</evidence>
<evidence type="ECO:0000256" key="3">
    <source>
        <dbReference type="ARBA" id="ARBA00022692"/>
    </source>
</evidence>
<dbReference type="Pfam" id="PF04024">
    <property type="entry name" value="PspC"/>
    <property type="match status" value="1"/>
</dbReference>
<dbReference type="InterPro" id="IPR052027">
    <property type="entry name" value="PspC"/>
</dbReference>
<proteinExistence type="predicted"/>
<feature type="domain" description="Phage shock protein PspC N-terminal" evidence="7">
    <location>
        <begin position="2"/>
        <end position="61"/>
    </location>
</feature>
<evidence type="ECO:0000256" key="5">
    <source>
        <dbReference type="ARBA" id="ARBA00023136"/>
    </source>
</evidence>
<keyword evidence="9" id="KW-1185">Reference proteome</keyword>